<keyword evidence="1" id="KW-0472">Membrane</keyword>
<comment type="caution">
    <text evidence="2">The sequence shown here is derived from an EMBL/GenBank/DDBJ whole genome shotgun (WGS) entry which is preliminary data.</text>
</comment>
<feature type="transmembrane region" description="Helical" evidence="1">
    <location>
        <begin position="229"/>
        <end position="245"/>
    </location>
</feature>
<dbReference type="OrthoDB" id="2370471at2"/>
<accession>K1L356</accession>
<gene>
    <name evidence="2" type="ORF">B879_00550</name>
</gene>
<keyword evidence="2" id="KW-0489">Methyltransferase</keyword>
<dbReference type="PANTHER" id="PTHR43861">
    <property type="entry name" value="TRANS-ACONITATE 2-METHYLTRANSFERASE-RELATED"/>
    <property type="match status" value="1"/>
</dbReference>
<dbReference type="GO" id="GO:0008168">
    <property type="term" value="F:methyltransferase activity"/>
    <property type="evidence" value="ECO:0007669"/>
    <property type="project" value="UniProtKB-KW"/>
</dbReference>
<dbReference type="PATRIC" id="fig|1225176.3.peg.585"/>
<keyword evidence="1" id="KW-1133">Transmembrane helix</keyword>
<dbReference type="Pfam" id="PF13489">
    <property type="entry name" value="Methyltransf_23"/>
    <property type="match status" value="1"/>
</dbReference>
<dbReference type="EMBL" id="AMGM01000005">
    <property type="protein sequence ID" value="EKB50805.1"/>
    <property type="molecule type" value="Genomic_DNA"/>
</dbReference>
<evidence type="ECO:0000313" key="2">
    <source>
        <dbReference type="EMBL" id="EKB50805.1"/>
    </source>
</evidence>
<dbReference type="GO" id="GO:0032259">
    <property type="term" value="P:methylation"/>
    <property type="evidence" value="ECO:0007669"/>
    <property type="project" value="UniProtKB-KW"/>
</dbReference>
<protein>
    <submittedName>
        <fullName evidence="2">Methyltransferase domain protein</fullName>
    </submittedName>
</protein>
<organism evidence="2 3">
    <name type="scientific">Cecembia lonarensis (strain CCUG 58316 / KCTC 22772 / LW9)</name>
    <dbReference type="NCBI Taxonomy" id="1225176"/>
    <lineage>
        <taxon>Bacteria</taxon>
        <taxon>Pseudomonadati</taxon>
        <taxon>Bacteroidota</taxon>
        <taxon>Cytophagia</taxon>
        <taxon>Cytophagales</taxon>
        <taxon>Cyclobacteriaceae</taxon>
        <taxon>Cecembia</taxon>
    </lineage>
</organism>
<reference evidence="2 3" key="1">
    <citation type="journal article" date="2012" name="J. Bacteriol.">
        <title>Draft Genome Sequence of Cecembia lonarensis Strain LW9T, Isolated from Lonar Lake, a Haloalkaline Lake in India.</title>
        <authorList>
            <person name="Shivaji S."/>
            <person name="Ara S."/>
            <person name="Singh A."/>
            <person name="Pinnaka A.K."/>
        </authorList>
    </citation>
    <scope>NUCLEOTIDE SEQUENCE [LARGE SCALE GENOMIC DNA]</scope>
    <source>
        <strain evidence="2 3">LW9</strain>
    </source>
</reference>
<sequence length="301" mass="34227">MRQEQCPVCGAEDKKENRNFSLILCKKCGVTWTLIQSDLDMAALYEDEIYTVVDNRNSIFEKIIFQEASNVIHTVNRLLPDISPLRCLDFGSGKGQFLFQAKIAGWQAMGIETAPERARFAQEKYGVKVQTEQYSKGKIDSGNFDVLTLFHVLEHLPAPLAMLKELCDNNLRKGGILVLEVPNIKSWQHQWAGDKWMHLDIPKHLSHWHETQLAEKVEALGFKRVKSQYFSLHLGVLGNLSALLGKLGYGGNIIYDLKNRKKPPMLLGVGLIFPLSLLLEVFALPFRRTGIVRLYFKKNES</sequence>
<keyword evidence="1" id="KW-0812">Transmembrane</keyword>
<dbReference type="SUPFAM" id="SSF53335">
    <property type="entry name" value="S-adenosyl-L-methionine-dependent methyltransferases"/>
    <property type="match status" value="1"/>
</dbReference>
<feature type="transmembrane region" description="Helical" evidence="1">
    <location>
        <begin position="265"/>
        <end position="286"/>
    </location>
</feature>
<proteinExistence type="predicted"/>
<dbReference type="AlphaFoldDB" id="K1L356"/>
<dbReference type="CDD" id="cd02440">
    <property type="entry name" value="AdoMet_MTases"/>
    <property type="match status" value="1"/>
</dbReference>
<dbReference type="Proteomes" id="UP000004478">
    <property type="component" value="Unassembled WGS sequence"/>
</dbReference>
<dbReference type="InterPro" id="IPR029063">
    <property type="entry name" value="SAM-dependent_MTases_sf"/>
</dbReference>
<evidence type="ECO:0000256" key="1">
    <source>
        <dbReference type="SAM" id="Phobius"/>
    </source>
</evidence>
<keyword evidence="3" id="KW-1185">Reference proteome</keyword>
<keyword evidence="2" id="KW-0808">Transferase</keyword>
<name>K1L356_CECL9</name>
<dbReference type="Gene3D" id="3.40.50.150">
    <property type="entry name" value="Vaccinia Virus protein VP39"/>
    <property type="match status" value="1"/>
</dbReference>
<evidence type="ECO:0000313" key="3">
    <source>
        <dbReference type="Proteomes" id="UP000004478"/>
    </source>
</evidence>
<dbReference type="PANTHER" id="PTHR43861:SF6">
    <property type="entry name" value="METHYLTRANSFERASE TYPE 11"/>
    <property type="match status" value="1"/>
</dbReference>